<dbReference type="GO" id="GO:0006799">
    <property type="term" value="P:polyphosphate biosynthetic process"/>
    <property type="evidence" value="ECO:0007669"/>
    <property type="project" value="UniProtKB-ARBA"/>
</dbReference>
<dbReference type="OrthoDB" id="185578at2"/>
<reference evidence="2 3" key="2">
    <citation type="journal article" date="2012" name="Stand. Genomic Sci.">
        <title>Complete Genome Sequence of Clostridium clariflavum DSM 19732.</title>
        <authorList>
            <person name="Izquierdo J.A."/>
            <person name="Goodwin L."/>
            <person name="Davenport K.W."/>
            <person name="Teshima H."/>
            <person name="Bruce D."/>
            <person name="Detter C."/>
            <person name="Tapia R."/>
            <person name="Han S."/>
            <person name="Land M."/>
            <person name="Hauser L."/>
            <person name="Jeffries C.D."/>
            <person name="Han J."/>
            <person name="Pitluck S."/>
            <person name="Nolan M."/>
            <person name="Chen A."/>
            <person name="Huntemann M."/>
            <person name="Mavromatis K."/>
            <person name="Mikhailova N."/>
            <person name="Liolios K."/>
            <person name="Woyke T."/>
            <person name="Lynd L.R."/>
        </authorList>
    </citation>
    <scope>NUCLEOTIDE SEQUENCE [LARGE SCALE GENOMIC DNA]</scope>
    <source>
        <strain evidence="3">DSM 19732 / NBRC 101661 / EBR45</strain>
    </source>
</reference>
<accession>G8LXM7</accession>
<evidence type="ECO:0000313" key="2">
    <source>
        <dbReference type="EMBL" id="AEV67738.1"/>
    </source>
</evidence>
<reference evidence="3" key="1">
    <citation type="submission" date="2011-12" db="EMBL/GenBank/DDBJ databases">
        <title>Complete sequence of Clostridium clariflavum DSM 19732.</title>
        <authorList>
            <consortium name="US DOE Joint Genome Institute"/>
            <person name="Lucas S."/>
            <person name="Han J."/>
            <person name="Lapidus A."/>
            <person name="Cheng J.-F."/>
            <person name="Goodwin L."/>
            <person name="Pitluck S."/>
            <person name="Peters L."/>
            <person name="Teshima H."/>
            <person name="Detter J.C."/>
            <person name="Han C."/>
            <person name="Tapia R."/>
            <person name="Land M."/>
            <person name="Hauser L."/>
            <person name="Kyrpides N."/>
            <person name="Ivanova N."/>
            <person name="Pagani I."/>
            <person name="Kitzmiller T."/>
            <person name="Lynd L."/>
            <person name="Izquierdo J."/>
            <person name="Woyke T."/>
        </authorList>
    </citation>
    <scope>NUCLEOTIDE SEQUENCE [LARGE SCALE GENOMIC DNA]</scope>
    <source>
        <strain evidence="3">DSM 19732 / NBRC 101661 / EBR45</strain>
    </source>
</reference>
<dbReference type="InterPro" id="IPR042267">
    <property type="entry name" value="VTC_sf"/>
</dbReference>
<dbReference type="Gene3D" id="3.20.100.30">
    <property type="entry name" value="VTC, catalytic tunnel domain"/>
    <property type="match status" value="1"/>
</dbReference>
<dbReference type="EMBL" id="CP003065">
    <property type="protein sequence ID" value="AEV67738.1"/>
    <property type="molecule type" value="Genomic_DNA"/>
</dbReference>
<evidence type="ECO:0000313" key="3">
    <source>
        <dbReference type="Proteomes" id="UP000005435"/>
    </source>
</evidence>
<dbReference type="InterPro" id="IPR018966">
    <property type="entry name" value="VTC_domain"/>
</dbReference>
<dbReference type="Proteomes" id="UP000005435">
    <property type="component" value="Chromosome"/>
</dbReference>
<gene>
    <name evidence="2" type="ordered locus">Clocl_1062</name>
</gene>
<sequence length="261" mass="31793">MAIEVFNRYEIKYLLDYDTCYKIQQRIIEYMELDEYNKNHPFYTICNIYYDTEDNHLIRHSLSKPKYKEKLRLRGYGVPKPEDKVYLEIKKKVNGLVNKRRTKLVLSEAYEFAETRVKPEYKSYMNRQVLNEIDYILKLYKPVPKLYLAYDRKAFFGINNRDLRVTFDTNIRSRREDLRLEAGDHGRKLLPSDELWLMEVKAEKTIPVWLSRLLSEFKVFKTSFSKYGTEYKMMIRENLERGGDRKWIYYSTQQQTNYSYR</sequence>
<organism evidence="2 3">
    <name type="scientific">Acetivibrio clariflavus (strain DSM 19732 / NBRC 101661 / EBR45)</name>
    <name type="common">Clostridium clariflavum</name>
    <dbReference type="NCBI Taxonomy" id="720554"/>
    <lineage>
        <taxon>Bacteria</taxon>
        <taxon>Bacillati</taxon>
        <taxon>Bacillota</taxon>
        <taxon>Clostridia</taxon>
        <taxon>Eubacteriales</taxon>
        <taxon>Oscillospiraceae</taxon>
        <taxon>Acetivibrio</taxon>
    </lineage>
</organism>
<dbReference type="STRING" id="720554.Clocl_1062"/>
<feature type="domain" description="VTC" evidence="1">
    <location>
        <begin position="7"/>
        <end position="234"/>
    </location>
</feature>
<dbReference type="CDD" id="cd07750">
    <property type="entry name" value="PolyPPase_VTC_like"/>
    <property type="match status" value="1"/>
</dbReference>
<proteinExistence type="predicted"/>
<keyword evidence="3" id="KW-1185">Reference proteome</keyword>
<dbReference type="RefSeq" id="WP_014254356.1">
    <property type="nucleotide sequence ID" value="NC_016627.1"/>
</dbReference>
<dbReference type="eggNOG" id="COG5036">
    <property type="taxonomic scope" value="Bacteria"/>
</dbReference>
<protein>
    <submittedName>
        <fullName evidence="2">VTC domain-containing protein</fullName>
    </submittedName>
</protein>
<evidence type="ECO:0000259" key="1">
    <source>
        <dbReference type="Pfam" id="PF09359"/>
    </source>
</evidence>
<dbReference type="KEGG" id="ccl:Clocl_1062"/>
<name>G8LXM7_ACECE</name>
<dbReference type="AlphaFoldDB" id="G8LXM7"/>
<dbReference type="Pfam" id="PF09359">
    <property type="entry name" value="VTC"/>
    <property type="match status" value="1"/>
</dbReference>
<dbReference type="HOGENOM" id="CLU_072767_1_0_9"/>